<evidence type="ECO:0000313" key="1">
    <source>
        <dbReference type="EMBL" id="CAB3999348.1"/>
    </source>
</evidence>
<evidence type="ECO:0000313" key="2">
    <source>
        <dbReference type="Proteomes" id="UP001152795"/>
    </source>
</evidence>
<sequence>MATYGRIEEYDETEEWPQYIERMDHYFEANKMDDDDKKRSIFLSVIGAKTL</sequence>
<dbReference type="AlphaFoldDB" id="A0A7D9I740"/>
<accession>A0A7D9I740</accession>
<dbReference type="OrthoDB" id="6496131at2759"/>
<keyword evidence="2" id="KW-1185">Reference proteome</keyword>
<protein>
    <submittedName>
        <fullName evidence="1">Uncharacterized protein</fullName>
    </submittedName>
</protein>
<proteinExistence type="predicted"/>
<reference evidence="1" key="1">
    <citation type="submission" date="2020-04" db="EMBL/GenBank/DDBJ databases">
        <authorList>
            <person name="Alioto T."/>
            <person name="Alioto T."/>
            <person name="Gomez Garrido J."/>
        </authorList>
    </citation>
    <scope>NUCLEOTIDE SEQUENCE</scope>
    <source>
        <strain evidence="1">A484AB</strain>
    </source>
</reference>
<dbReference type="Proteomes" id="UP001152795">
    <property type="component" value="Unassembled WGS sequence"/>
</dbReference>
<gene>
    <name evidence="1" type="ORF">PACLA_8A017403</name>
</gene>
<name>A0A7D9I740_PARCT</name>
<organism evidence="1 2">
    <name type="scientific">Paramuricea clavata</name>
    <name type="common">Red gorgonian</name>
    <name type="synonym">Violescent sea-whip</name>
    <dbReference type="NCBI Taxonomy" id="317549"/>
    <lineage>
        <taxon>Eukaryota</taxon>
        <taxon>Metazoa</taxon>
        <taxon>Cnidaria</taxon>
        <taxon>Anthozoa</taxon>
        <taxon>Octocorallia</taxon>
        <taxon>Malacalcyonacea</taxon>
        <taxon>Plexauridae</taxon>
        <taxon>Paramuricea</taxon>
    </lineage>
</organism>
<comment type="caution">
    <text evidence="1">The sequence shown here is derived from an EMBL/GenBank/DDBJ whole genome shotgun (WGS) entry which is preliminary data.</text>
</comment>
<dbReference type="EMBL" id="CACRXK020003568">
    <property type="protein sequence ID" value="CAB3999348.1"/>
    <property type="molecule type" value="Genomic_DNA"/>
</dbReference>